<evidence type="ECO:0000313" key="10">
    <source>
        <dbReference type="Proteomes" id="UP000070409"/>
    </source>
</evidence>
<feature type="transmembrane region" description="Helical" evidence="8">
    <location>
        <begin position="164"/>
        <end position="186"/>
    </location>
</feature>
<dbReference type="CDD" id="cd06550">
    <property type="entry name" value="TM_ABC_iron-siderophores_like"/>
    <property type="match status" value="1"/>
</dbReference>
<dbReference type="InterPro" id="IPR000522">
    <property type="entry name" value="ABC_transptr_permease_BtuC"/>
</dbReference>
<keyword evidence="4" id="KW-1003">Cell membrane</keyword>
<evidence type="ECO:0000256" key="4">
    <source>
        <dbReference type="ARBA" id="ARBA00022475"/>
    </source>
</evidence>
<accession>A0A137ZLH2</accession>
<keyword evidence="5 8" id="KW-0812">Transmembrane</keyword>
<keyword evidence="6 8" id="KW-1133">Transmembrane helix</keyword>
<keyword evidence="3" id="KW-0813">Transport</keyword>
<dbReference type="Proteomes" id="UP000070409">
    <property type="component" value="Unassembled WGS sequence"/>
</dbReference>
<feature type="transmembrane region" description="Helical" evidence="8">
    <location>
        <begin position="73"/>
        <end position="93"/>
    </location>
</feature>
<evidence type="ECO:0000313" key="9">
    <source>
        <dbReference type="EMBL" id="KXO99025.1"/>
    </source>
</evidence>
<feature type="transmembrane region" description="Helical" evidence="8">
    <location>
        <begin position="296"/>
        <end position="314"/>
    </location>
</feature>
<gene>
    <name evidence="9" type="ORF">AXK61_19060</name>
</gene>
<evidence type="ECO:0000256" key="7">
    <source>
        <dbReference type="ARBA" id="ARBA00023136"/>
    </source>
</evidence>
<reference evidence="9 10" key="1">
    <citation type="submission" date="2016-02" db="EMBL/GenBank/DDBJ databases">
        <authorList>
            <person name="Teng J.L."/>
            <person name="Tang Y."/>
            <person name="Huang Y."/>
            <person name="Guo F."/>
            <person name="Wei W."/>
            <person name="Chen J.H."/>
            <person name="Wong S.Y."/>
            <person name="Lau S.K."/>
            <person name="Woo P.C."/>
        </authorList>
    </citation>
    <scope>NUCLEOTIDE SEQUENCE [LARGE SCALE GENOMIC DNA]</scope>
    <source>
        <strain evidence="9 10">JCM 13375</strain>
    </source>
</reference>
<feature type="transmembrane region" description="Helical" evidence="8">
    <location>
        <begin position="326"/>
        <end position="344"/>
    </location>
</feature>
<evidence type="ECO:0000256" key="8">
    <source>
        <dbReference type="SAM" id="Phobius"/>
    </source>
</evidence>
<evidence type="ECO:0000256" key="6">
    <source>
        <dbReference type="ARBA" id="ARBA00022989"/>
    </source>
</evidence>
<feature type="transmembrane region" description="Helical" evidence="8">
    <location>
        <begin position="100"/>
        <end position="120"/>
    </location>
</feature>
<comment type="subcellular location">
    <subcellularLocation>
        <location evidence="1">Cell membrane</location>
        <topology evidence="1">Multi-pass membrane protein</topology>
    </subcellularLocation>
</comment>
<evidence type="ECO:0000256" key="5">
    <source>
        <dbReference type="ARBA" id="ARBA00022692"/>
    </source>
</evidence>
<keyword evidence="7 8" id="KW-0472">Membrane</keyword>
<feature type="transmembrane region" description="Helical" evidence="8">
    <location>
        <begin position="256"/>
        <end position="284"/>
    </location>
</feature>
<keyword evidence="10" id="KW-1185">Reference proteome</keyword>
<protein>
    <submittedName>
        <fullName evidence="9">ABC transporter permease</fullName>
    </submittedName>
</protein>
<dbReference type="InterPro" id="IPR037294">
    <property type="entry name" value="ABC_BtuC-like"/>
</dbReference>
<sequence length="352" mass="36175">MAVAAPGGSRRLLLWGLGVPALIALLVLGVTFGSTDIAVSDVWRILTDQLLGRPLVEGSHEIIIWRVRFPRPVLAALIGAGLGVVGVAVQAIVRNPLADPYLLGVSSGASFGAVATLVLGGSTAAALVSTTFALPVTAFLGAMAAFLVVWLIGARGAAVAPLRLILAGVAIGQIFASFTSFLVLQADDINLTQGILHWLMGSLSGAIGPAIPIVAAVVVSGAIGLFALARPLNALIVGDETANSLGISPKRVRTEVFVITSLMTGVMVAFSGAIGFIGLVIPHIARFLVGTDHRKLLPASALCGALLLSGVDLLCRLATRVINQELPINVVAAVIGAPTLLYLVSRHQRRTA</sequence>
<comment type="caution">
    <text evidence="9">The sequence shown here is derived from an EMBL/GenBank/DDBJ whole genome shotgun (WGS) entry which is preliminary data.</text>
</comment>
<evidence type="ECO:0000256" key="1">
    <source>
        <dbReference type="ARBA" id="ARBA00004651"/>
    </source>
</evidence>
<evidence type="ECO:0000256" key="2">
    <source>
        <dbReference type="ARBA" id="ARBA00007935"/>
    </source>
</evidence>
<feature type="transmembrane region" description="Helical" evidence="8">
    <location>
        <begin position="206"/>
        <end position="228"/>
    </location>
</feature>
<dbReference type="PANTHER" id="PTHR30472:SF67">
    <property type="entry name" value="PERMEASE OF ABC TRANSPORTER-RELATED"/>
    <property type="match status" value="1"/>
</dbReference>
<comment type="similarity">
    <text evidence="2">Belongs to the binding-protein-dependent transport system permease family. FecCD subfamily.</text>
</comment>
<dbReference type="SUPFAM" id="SSF81345">
    <property type="entry name" value="ABC transporter involved in vitamin B12 uptake, BtuC"/>
    <property type="match status" value="1"/>
</dbReference>
<name>A0A137ZLH2_9ACTN</name>
<dbReference type="Pfam" id="PF01032">
    <property type="entry name" value="FecCD"/>
    <property type="match status" value="1"/>
</dbReference>
<evidence type="ECO:0000256" key="3">
    <source>
        <dbReference type="ARBA" id="ARBA00022448"/>
    </source>
</evidence>
<organism evidence="9 10">
    <name type="scientific">Tsukamurella pseudospumae</name>
    <dbReference type="NCBI Taxonomy" id="239498"/>
    <lineage>
        <taxon>Bacteria</taxon>
        <taxon>Bacillati</taxon>
        <taxon>Actinomycetota</taxon>
        <taxon>Actinomycetes</taxon>
        <taxon>Mycobacteriales</taxon>
        <taxon>Tsukamurellaceae</taxon>
        <taxon>Tsukamurella</taxon>
    </lineage>
</organism>
<dbReference type="Gene3D" id="1.10.3470.10">
    <property type="entry name" value="ABC transporter involved in vitamin B12 uptake, BtuC"/>
    <property type="match status" value="1"/>
</dbReference>
<feature type="transmembrane region" description="Helical" evidence="8">
    <location>
        <begin position="132"/>
        <end position="152"/>
    </location>
</feature>
<proteinExistence type="inferred from homology"/>
<feature type="transmembrane region" description="Helical" evidence="8">
    <location>
        <begin position="12"/>
        <end position="33"/>
    </location>
</feature>
<dbReference type="EMBL" id="LSRE01000011">
    <property type="protein sequence ID" value="KXO99025.1"/>
    <property type="molecule type" value="Genomic_DNA"/>
</dbReference>
<dbReference type="PANTHER" id="PTHR30472">
    <property type="entry name" value="FERRIC ENTEROBACTIN TRANSPORT SYSTEM PERMEASE PROTEIN"/>
    <property type="match status" value="1"/>
</dbReference>